<dbReference type="FunCoup" id="A0A395JI51">
    <property type="interactions" value="126"/>
</dbReference>
<keyword evidence="4" id="KW-1185">Reference proteome</keyword>
<dbReference type="Pfam" id="PF10111">
    <property type="entry name" value="Glyco_tranf_2_2"/>
    <property type="match status" value="1"/>
</dbReference>
<comment type="caution">
    <text evidence="3">The sequence shown here is derived from an EMBL/GenBank/DDBJ whole genome shotgun (WGS) entry which is preliminary data.</text>
</comment>
<dbReference type="PANTHER" id="PTHR43685:SF2">
    <property type="entry name" value="GLYCOSYLTRANSFERASE 2-LIKE DOMAIN-CONTAINING PROTEIN"/>
    <property type="match status" value="1"/>
</dbReference>
<dbReference type="GO" id="GO:0016740">
    <property type="term" value="F:transferase activity"/>
    <property type="evidence" value="ECO:0007669"/>
    <property type="project" value="UniProtKB-KW"/>
</dbReference>
<sequence>MNLSILIPTYNRQALLVRALESVFAQDWLVEREDYEVIVIDDGSTDGTADMIAVQFPQVRYIYQTNRGVSSARNTGLGVAEGDWIALLDSDDNWLPEKLSLQFSALEQTKLQVCHGEEIWIRNGVRVNQMDKHQKHGGWIFEYCLPLCAMSPSSIVIHRSVFDRVGVFDPDLPACEDYDLWLRIAALYEVAFVSTPCINKYGGHTDQLSRQFWGMDRFRVIALENCLGHSEIQANLSSELTYMARQTLLKKLEILLNGAIKRDNLELIEYCETKLAHWR</sequence>
<reference evidence="3 4" key="1">
    <citation type="submission" date="2018-06" db="EMBL/GenBank/DDBJ databases">
        <title>Genomic Encyclopedia of Type Strains, Phase IV (KMG-IV): sequencing the most valuable type-strain genomes for metagenomic binning, comparative biology and taxonomic classification.</title>
        <authorList>
            <person name="Goeker M."/>
        </authorList>
    </citation>
    <scope>NUCLEOTIDE SEQUENCE [LARGE SCALE GENOMIC DNA]</scope>
    <source>
        <strain evidence="3 4">DSM 24032</strain>
    </source>
</reference>
<protein>
    <submittedName>
        <fullName evidence="3">Glycosyl transferase family 2</fullName>
    </submittedName>
</protein>
<proteinExistence type="predicted"/>
<dbReference type="InterPro" id="IPR019290">
    <property type="entry name" value="GlycosylTrfase-like_prok"/>
</dbReference>
<dbReference type="InterPro" id="IPR001173">
    <property type="entry name" value="Glyco_trans_2-like"/>
</dbReference>
<dbReference type="CDD" id="cd00761">
    <property type="entry name" value="Glyco_tranf_GTA_type"/>
    <property type="match status" value="1"/>
</dbReference>
<dbReference type="OrthoDB" id="9805612at2"/>
<feature type="domain" description="Glycosyltransferase 2-like prokaryotic type" evidence="2">
    <location>
        <begin position="151"/>
        <end position="218"/>
    </location>
</feature>
<name>A0A395JI51_9GAMM</name>
<dbReference type="RefSeq" id="WP_113955758.1">
    <property type="nucleotide sequence ID" value="NZ_QNRT01000008.1"/>
</dbReference>
<dbReference type="AlphaFoldDB" id="A0A395JI51"/>
<evidence type="ECO:0000313" key="3">
    <source>
        <dbReference type="EMBL" id="RBP48276.1"/>
    </source>
</evidence>
<gene>
    <name evidence="3" type="ORF">DFR28_1085</name>
</gene>
<dbReference type="SUPFAM" id="SSF53448">
    <property type="entry name" value="Nucleotide-diphospho-sugar transferases"/>
    <property type="match status" value="1"/>
</dbReference>
<evidence type="ECO:0000259" key="2">
    <source>
        <dbReference type="Pfam" id="PF10111"/>
    </source>
</evidence>
<accession>A0A395JI51</accession>
<dbReference type="InterPro" id="IPR050834">
    <property type="entry name" value="Glycosyltransf_2"/>
</dbReference>
<dbReference type="InterPro" id="IPR029044">
    <property type="entry name" value="Nucleotide-diphossugar_trans"/>
</dbReference>
<evidence type="ECO:0000313" key="4">
    <source>
        <dbReference type="Proteomes" id="UP000253083"/>
    </source>
</evidence>
<dbReference type="Gene3D" id="3.90.550.10">
    <property type="entry name" value="Spore Coat Polysaccharide Biosynthesis Protein SpsA, Chain A"/>
    <property type="match status" value="1"/>
</dbReference>
<organism evidence="3 4">
    <name type="scientific">Arenicella xantha</name>
    <dbReference type="NCBI Taxonomy" id="644221"/>
    <lineage>
        <taxon>Bacteria</taxon>
        <taxon>Pseudomonadati</taxon>
        <taxon>Pseudomonadota</taxon>
        <taxon>Gammaproteobacteria</taxon>
        <taxon>Arenicellales</taxon>
        <taxon>Arenicellaceae</taxon>
        <taxon>Arenicella</taxon>
    </lineage>
</organism>
<dbReference type="InParanoid" id="A0A395JI51"/>
<feature type="domain" description="Glycosyltransferase 2-like" evidence="1">
    <location>
        <begin position="4"/>
        <end position="126"/>
    </location>
</feature>
<evidence type="ECO:0000259" key="1">
    <source>
        <dbReference type="Pfam" id="PF00535"/>
    </source>
</evidence>
<keyword evidence="3" id="KW-0808">Transferase</keyword>
<dbReference type="Pfam" id="PF00535">
    <property type="entry name" value="Glycos_transf_2"/>
    <property type="match status" value="1"/>
</dbReference>
<dbReference type="PANTHER" id="PTHR43685">
    <property type="entry name" value="GLYCOSYLTRANSFERASE"/>
    <property type="match status" value="1"/>
</dbReference>
<dbReference type="Proteomes" id="UP000253083">
    <property type="component" value="Unassembled WGS sequence"/>
</dbReference>
<dbReference type="EMBL" id="QNRT01000008">
    <property type="protein sequence ID" value="RBP48276.1"/>
    <property type="molecule type" value="Genomic_DNA"/>
</dbReference>